<dbReference type="RefSeq" id="WP_273877373.1">
    <property type="nucleotide sequence ID" value="NZ_JAMDHA010000018.1"/>
</dbReference>
<keyword evidence="1" id="KW-1133">Transmembrane helix</keyword>
<evidence type="ECO:0000313" key="2">
    <source>
        <dbReference type="EMBL" id="MDD1009065.1"/>
    </source>
</evidence>
<feature type="transmembrane region" description="Helical" evidence="1">
    <location>
        <begin position="94"/>
        <end position="115"/>
    </location>
</feature>
<evidence type="ECO:0000313" key="3">
    <source>
        <dbReference type="Proteomes" id="UP001148185"/>
    </source>
</evidence>
<protein>
    <submittedName>
        <fullName evidence="2">Uncharacterized protein</fullName>
    </submittedName>
</protein>
<feature type="transmembrane region" description="Helical" evidence="1">
    <location>
        <begin position="142"/>
        <end position="163"/>
    </location>
</feature>
<feature type="transmembrane region" description="Helical" evidence="1">
    <location>
        <begin position="46"/>
        <end position="65"/>
    </location>
</feature>
<feature type="transmembrane region" description="Helical" evidence="1">
    <location>
        <begin position="72"/>
        <end position="88"/>
    </location>
</feature>
<dbReference type="EMBL" id="JAMDHA010000018">
    <property type="protein sequence ID" value="MDD1009065.1"/>
    <property type="molecule type" value="Genomic_DNA"/>
</dbReference>
<keyword evidence="1" id="KW-0812">Transmembrane</keyword>
<name>A0A9X4C3B7_9PSED</name>
<keyword evidence="3" id="KW-1185">Reference proteome</keyword>
<reference evidence="2 3" key="1">
    <citation type="submission" date="2022-05" db="EMBL/GenBank/DDBJ databases">
        <title>Novel Pseudomonas spp. Isolated from a Rainbow Trout Aquaculture Facility.</title>
        <authorList>
            <person name="Testerman T."/>
            <person name="Graf J."/>
        </authorList>
    </citation>
    <scope>NUCLEOTIDE SEQUENCE [LARGE SCALE GENOMIC DNA]</scope>
    <source>
        <strain evidence="2 3">ID1042</strain>
    </source>
</reference>
<comment type="caution">
    <text evidence="2">The sequence shown here is derived from an EMBL/GenBank/DDBJ whole genome shotgun (WGS) entry which is preliminary data.</text>
</comment>
<dbReference type="AlphaFoldDB" id="A0A9X4C3B7"/>
<feature type="transmembrane region" description="Helical" evidence="1">
    <location>
        <begin position="7"/>
        <end position="26"/>
    </location>
</feature>
<dbReference type="Proteomes" id="UP001148185">
    <property type="component" value="Unassembled WGS sequence"/>
</dbReference>
<organism evidence="2 3">
    <name type="scientific">Pseudomonas shahriarae</name>
    <dbReference type="NCBI Taxonomy" id="2745512"/>
    <lineage>
        <taxon>Bacteria</taxon>
        <taxon>Pseudomonadati</taxon>
        <taxon>Pseudomonadota</taxon>
        <taxon>Gammaproteobacteria</taxon>
        <taxon>Pseudomonadales</taxon>
        <taxon>Pseudomonadaceae</taxon>
        <taxon>Pseudomonas</taxon>
    </lineage>
</organism>
<sequence length="260" mass="28526">MNSRRVIGLAVHALACVIYIVLNGYAVPAYKQLVGGLTSRGVAIGMAMYLIFYFFVSLNLILVFIQRQAIQFGLVIFMMLTILFYLLPQYPIRGLAYCALTGGLAVGAVLLSNALNSLYTRWCRPAGGQPLTIHPRRATSRLLLITALIGVCICTGLLGLKIFGGATAEPITRHSNDSGECYLVTYAPGYHKLGLIGRVFELFAGEYFFRVYTADGALLESSEWNFRVTEIFGGPAEFNGSTVLYSGTQGYEDWWVPECA</sequence>
<evidence type="ECO:0000256" key="1">
    <source>
        <dbReference type="SAM" id="Phobius"/>
    </source>
</evidence>
<proteinExistence type="predicted"/>
<accession>A0A9X4C3B7</accession>
<keyword evidence="1" id="KW-0472">Membrane</keyword>
<gene>
    <name evidence="2" type="ORF">M5G27_16450</name>
</gene>